<protein>
    <submittedName>
        <fullName evidence="1">Uncharacterized protein</fullName>
    </submittedName>
</protein>
<accession>A0A645HQ62</accession>
<dbReference type="AlphaFoldDB" id="A0A645HQ62"/>
<dbReference type="EMBL" id="VSSQ01098081">
    <property type="protein sequence ID" value="MPN41195.1"/>
    <property type="molecule type" value="Genomic_DNA"/>
</dbReference>
<proteinExistence type="predicted"/>
<organism evidence="1">
    <name type="scientific">bioreactor metagenome</name>
    <dbReference type="NCBI Taxonomy" id="1076179"/>
    <lineage>
        <taxon>unclassified sequences</taxon>
        <taxon>metagenomes</taxon>
        <taxon>ecological metagenomes</taxon>
    </lineage>
</organism>
<comment type="caution">
    <text evidence="1">The sequence shown here is derived from an EMBL/GenBank/DDBJ whole genome shotgun (WGS) entry which is preliminary data.</text>
</comment>
<reference evidence="1" key="1">
    <citation type="submission" date="2019-08" db="EMBL/GenBank/DDBJ databases">
        <authorList>
            <person name="Kucharzyk K."/>
            <person name="Murdoch R.W."/>
            <person name="Higgins S."/>
            <person name="Loffler F."/>
        </authorList>
    </citation>
    <scope>NUCLEOTIDE SEQUENCE</scope>
</reference>
<evidence type="ECO:0000313" key="1">
    <source>
        <dbReference type="EMBL" id="MPN41195.1"/>
    </source>
</evidence>
<name>A0A645HQ62_9ZZZZ</name>
<gene>
    <name evidence="1" type="ORF">SDC9_188737</name>
</gene>
<sequence>MGPNENISISIFLYLNPIQAEPLRHKGGQAGVHLLIDQGLVEIIPGIIARRHGGRRQGLILSVTPHGDIQLLIVPAEYMVPHLQAHRLGRQAQRQRPR</sequence>